<feature type="non-terminal residue" evidence="1">
    <location>
        <position position="1"/>
    </location>
</feature>
<evidence type="ECO:0000313" key="2">
    <source>
        <dbReference type="Proteomes" id="UP000789702"/>
    </source>
</evidence>
<proteinExistence type="predicted"/>
<accession>A0ACA9QG69</accession>
<reference evidence="1" key="1">
    <citation type="submission" date="2021-06" db="EMBL/GenBank/DDBJ databases">
        <authorList>
            <person name="Kallberg Y."/>
            <person name="Tangrot J."/>
            <person name="Rosling A."/>
        </authorList>
    </citation>
    <scope>NUCLEOTIDE SEQUENCE</scope>
    <source>
        <strain evidence="1">IL203A</strain>
    </source>
</reference>
<dbReference type="Proteomes" id="UP000789702">
    <property type="component" value="Unassembled WGS sequence"/>
</dbReference>
<dbReference type="EMBL" id="CAJVPU010042634">
    <property type="protein sequence ID" value="CAG8743990.1"/>
    <property type="molecule type" value="Genomic_DNA"/>
</dbReference>
<organism evidence="1 2">
    <name type="scientific">Dentiscutata heterogama</name>
    <dbReference type="NCBI Taxonomy" id="1316150"/>
    <lineage>
        <taxon>Eukaryota</taxon>
        <taxon>Fungi</taxon>
        <taxon>Fungi incertae sedis</taxon>
        <taxon>Mucoromycota</taxon>
        <taxon>Glomeromycotina</taxon>
        <taxon>Glomeromycetes</taxon>
        <taxon>Diversisporales</taxon>
        <taxon>Gigasporaceae</taxon>
        <taxon>Dentiscutata</taxon>
    </lineage>
</organism>
<gene>
    <name evidence="1" type="ORF">DHETER_LOCUS14226</name>
</gene>
<keyword evidence="2" id="KW-1185">Reference proteome</keyword>
<comment type="caution">
    <text evidence="1">The sequence shown here is derived from an EMBL/GenBank/DDBJ whole genome shotgun (WGS) entry which is preliminary data.</text>
</comment>
<protein>
    <submittedName>
        <fullName evidence="1">7466_t:CDS:1</fullName>
    </submittedName>
</protein>
<evidence type="ECO:0000313" key="1">
    <source>
        <dbReference type="EMBL" id="CAG8743990.1"/>
    </source>
</evidence>
<sequence length="203" mass="22386">LIQTILLSSSQHDSTCAPEDLPLAFPLLLYTALAVTNSYKFNNTIEKQSFMLSKKLYNLVTGQKAIESDVIVSYTNANGHYDSLKKSLKKSVISAVGRLKLTFNSKIPHIISSEIEWSYAANDPKSSNKPSIKSKELNTQLDLIKEQYITTSQNSNKRVRSSLFVSSLSTSSDKPLATNLKDLADQIRSTTSETQNTSTGSSK</sequence>
<name>A0ACA9QG69_9GLOM</name>